<dbReference type="PANTHER" id="PTHR43749">
    <property type="entry name" value="RNA-SPLICING LIGASE RTCB"/>
    <property type="match status" value="1"/>
</dbReference>
<organism evidence="10 11">
    <name type="scientific">Herbiconiux daphne</name>
    <dbReference type="NCBI Taxonomy" id="2970914"/>
    <lineage>
        <taxon>Bacteria</taxon>
        <taxon>Bacillati</taxon>
        <taxon>Actinomycetota</taxon>
        <taxon>Actinomycetes</taxon>
        <taxon>Micrococcales</taxon>
        <taxon>Microbacteriaceae</taxon>
        <taxon>Herbiconiux</taxon>
    </lineage>
</organism>
<dbReference type="PANTHER" id="PTHR43749:SF2">
    <property type="entry name" value="RNA-SPLICING LIGASE RTCB"/>
    <property type="match status" value="1"/>
</dbReference>
<dbReference type="Pfam" id="PF01139">
    <property type="entry name" value="RtcB"/>
    <property type="match status" value="1"/>
</dbReference>
<evidence type="ECO:0000256" key="1">
    <source>
        <dbReference type="ARBA" id="ARBA00001936"/>
    </source>
</evidence>
<comment type="caution">
    <text evidence="10">The sequence shown here is derived from an EMBL/GenBank/DDBJ whole genome shotgun (WGS) entry which is preliminary data.</text>
</comment>
<keyword evidence="5" id="KW-0547">Nucleotide-binding</keyword>
<dbReference type="SUPFAM" id="SSF103365">
    <property type="entry name" value="Hypothetical protein PH1602"/>
    <property type="match status" value="1"/>
</dbReference>
<comment type="cofactor">
    <cofactor evidence="1">
        <name>Mn(2+)</name>
        <dbReference type="ChEBI" id="CHEBI:29035"/>
    </cofactor>
</comment>
<evidence type="ECO:0000256" key="2">
    <source>
        <dbReference type="ARBA" id="ARBA00012726"/>
    </source>
</evidence>
<evidence type="ECO:0000256" key="6">
    <source>
        <dbReference type="ARBA" id="ARBA00022800"/>
    </source>
</evidence>
<dbReference type="EC" id="6.5.1.8" evidence="2"/>
<keyword evidence="7" id="KW-0342">GTP-binding</keyword>
<dbReference type="Proteomes" id="UP001165586">
    <property type="component" value="Unassembled WGS sequence"/>
</dbReference>
<evidence type="ECO:0000256" key="9">
    <source>
        <dbReference type="ARBA" id="ARBA00047746"/>
    </source>
</evidence>
<dbReference type="Gene3D" id="3.90.1860.10">
    <property type="entry name" value="tRNA-splicing ligase RtcB"/>
    <property type="match status" value="1"/>
</dbReference>
<dbReference type="InterPro" id="IPR052915">
    <property type="entry name" value="RtcB-like"/>
</dbReference>
<accession>A0ABT2HBE9</accession>
<evidence type="ECO:0000313" key="11">
    <source>
        <dbReference type="Proteomes" id="UP001165586"/>
    </source>
</evidence>
<dbReference type="EMBL" id="JANLCJ010000550">
    <property type="protein sequence ID" value="MCS5737264.1"/>
    <property type="molecule type" value="Genomic_DNA"/>
</dbReference>
<evidence type="ECO:0000256" key="3">
    <source>
        <dbReference type="ARBA" id="ARBA00022598"/>
    </source>
</evidence>
<keyword evidence="4" id="KW-0479">Metal-binding</keyword>
<evidence type="ECO:0000256" key="5">
    <source>
        <dbReference type="ARBA" id="ARBA00022741"/>
    </source>
</evidence>
<keyword evidence="3" id="KW-0436">Ligase</keyword>
<dbReference type="InterPro" id="IPR001233">
    <property type="entry name" value="RtcB"/>
</dbReference>
<evidence type="ECO:0000313" key="10">
    <source>
        <dbReference type="EMBL" id="MCS5737264.1"/>
    </source>
</evidence>
<sequence>GGEGINPLDENSQLGKDYIQAMEYCLRWALFNREKMMRNICDALGATFYEETMVNRNHNHAEKKDGLWIHRKGATHAEDGMLGVIPANMRDGVYLVRGRGNADSLCSSSHGAGRVMSRSKAKKTFSLTDFRDIMHGVNPDGFTIDESRIDECPNAYKPISEVMSNQEDLIEIITHIKPIVNVKG</sequence>
<feature type="non-terminal residue" evidence="10">
    <location>
        <position position="1"/>
    </location>
</feature>
<keyword evidence="8" id="KW-0464">Manganese</keyword>
<comment type="catalytic activity">
    <reaction evidence="9">
        <text>a 3'-end 3'-phospho-ribonucleotide-RNA + a 5'-end dephospho-ribonucleoside-RNA + GTP = a ribonucleotidyl-ribonucleotide-RNA + GMP + diphosphate</text>
        <dbReference type="Rhea" id="RHEA:68076"/>
        <dbReference type="Rhea" id="RHEA-COMP:10463"/>
        <dbReference type="Rhea" id="RHEA-COMP:13936"/>
        <dbReference type="Rhea" id="RHEA-COMP:17355"/>
        <dbReference type="ChEBI" id="CHEBI:33019"/>
        <dbReference type="ChEBI" id="CHEBI:37565"/>
        <dbReference type="ChEBI" id="CHEBI:58115"/>
        <dbReference type="ChEBI" id="CHEBI:83062"/>
        <dbReference type="ChEBI" id="CHEBI:138284"/>
        <dbReference type="ChEBI" id="CHEBI:173118"/>
        <dbReference type="EC" id="6.5.1.8"/>
    </reaction>
</comment>
<evidence type="ECO:0000256" key="4">
    <source>
        <dbReference type="ARBA" id="ARBA00022723"/>
    </source>
</evidence>
<keyword evidence="11" id="KW-1185">Reference proteome</keyword>
<gene>
    <name evidence="10" type="ORF">N1032_26395</name>
</gene>
<evidence type="ECO:0000256" key="7">
    <source>
        <dbReference type="ARBA" id="ARBA00023134"/>
    </source>
</evidence>
<name>A0ABT2HBE9_9MICO</name>
<keyword evidence="6" id="KW-0692">RNA repair</keyword>
<protein>
    <recommendedName>
        <fullName evidence="2">3'-phosphate/5'-hydroxy nucleic acid ligase</fullName>
        <ecNumber evidence="2">6.5.1.8</ecNumber>
    </recommendedName>
</protein>
<proteinExistence type="predicted"/>
<evidence type="ECO:0000256" key="8">
    <source>
        <dbReference type="ARBA" id="ARBA00023211"/>
    </source>
</evidence>
<dbReference type="InterPro" id="IPR036025">
    <property type="entry name" value="RtcB-like_sf"/>
</dbReference>
<dbReference type="RefSeq" id="WP_259543612.1">
    <property type="nucleotide sequence ID" value="NZ_JANLCJ010000550.1"/>
</dbReference>
<reference evidence="10" key="1">
    <citation type="submission" date="2022-08" db="EMBL/GenBank/DDBJ databases">
        <authorList>
            <person name="Deng Y."/>
            <person name="Han X.-F."/>
            <person name="Zhang Y.-Q."/>
        </authorList>
    </citation>
    <scope>NUCLEOTIDE SEQUENCE</scope>
    <source>
        <strain evidence="10">CPCC 203386</strain>
    </source>
</reference>